<name>A0A7C4QQN0_9PLAN</name>
<organism evidence="2">
    <name type="scientific">Schlesneria paludicola</name>
    <dbReference type="NCBI Taxonomy" id="360056"/>
    <lineage>
        <taxon>Bacteria</taxon>
        <taxon>Pseudomonadati</taxon>
        <taxon>Planctomycetota</taxon>
        <taxon>Planctomycetia</taxon>
        <taxon>Planctomycetales</taxon>
        <taxon>Planctomycetaceae</taxon>
        <taxon>Schlesneria</taxon>
    </lineage>
</organism>
<protein>
    <submittedName>
        <fullName evidence="2">Uncharacterized protein</fullName>
    </submittedName>
</protein>
<evidence type="ECO:0000256" key="1">
    <source>
        <dbReference type="SAM" id="MobiDB-lite"/>
    </source>
</evidence>
<gene>
    <name evidence="2" type="ORF">ENS64_05630</name>
</gene>
<feature type="compositionally biased region" description="Basic and acidic residues" evidence="1">
    <location>
        <begin position="44"/>
        <end position="58"/>
    </location>
</feature>
<comment type="caution">
    <text evidence="2">The sequence shown here is derived from an EMBL/GenBank/DDBJ whole genome shotgun (WGS) entry which is preliminary data.</text>
</comment>
<dbReference type="EMBL" id="DSVQ01000012">
    <property type="protein sequence ID" value="HGT38729.1"/>
    <property type="molecule type" value="Genomic_DNA"/>
</dbReference>
<sequence length="426" mass="47655">MRRSNSGVRGSAIKLGAPALALLVCMWMVGCDAPSPLPPTTQEETQKAHESLDDHPPPEEPEELPRPLLGDPIGSVRKTLRALAEGDLPQAYDFLPPSYQREIDELVHTVAGKFDAETWTAAFTVLRKTAEVLKTKKDWVLPLVHNWGRSAAEVSSEPDAMLAENWDGLVQVLELIARSELSEHQKMREFSARGFLKSSGRELFEVIRAADEAGTQRLRELPETTVELVSHKGNSAILRLQRPHDPAPIETPFVYREGRWIQQSLADNWPKVMGQLHEQLAPWTPERLAQIQPPLAGQLRTIEQTLDKMLAAERAEDFQALVLPFLQQVQALRDLLSPKAGPPAGVTLLIPYELGDEQQSQLLRRLEQLTDNPEKAEFTMYPGNGRTEIILKPVADVARFAERLTFASSRTVNVSARTIQLELPRE</sequence>
<proteinExistence type="predicted"/>
<dbReference type="AlphaFoldDB" id="A0A7C4QQN0"/>
<feature type="region of interest" description="Disordered" evidence="1">
    <location>
        <begin position="36"/>
        <end position="71"/>
    </location>
</feature>
<evidence type="ECO:0000313" key="2">
    <source>
        <dbReference type="EMBL" id="HGT38729.1"/>
    </source>
</evidence>
<accession>A0A7C4QQN0</accession>
<reference evidence="2" key="1">
    <citation type="journal article" date="2020" name="mSystems">
        <title>Genome- and Community-Level Interaction Insights into Carbon Utilization and Element Cycling Functions of Hydrothermarchaeota in Hydrothermal Sediment.</title>
        <authorList>
            <person name="Zhou Z."/>
            <person name="Liu Y."/>
            <person name="Xu W."/>
            <person name="Pan J."/>
            <person name="Luo Z.H."/>
            <person name="Li M."/>
        </authorList>
    </citation>
    <scope>NUCLEOTIDE SEQUENCE [LARGE SCALE GENOMIC DNA]</scope>
    <source>
        <strain evidence="2">SpSt-508</strain>
    </source>
</reference>
<dbReference type="PROSITE" id="PS51257">
    <property type="entry name" value="PROKAR_LIPOPROTEIN"/>
    <property type="match status" value="1"/>
</dbReference>